<dbReference type="PRINTS" id="PR00455">
    <property type="entry name" value="HTHTETR"/>
</dbReference>
<dbReference type="AlphaFoldDB" id="A0A401UPH2"/>
<keyword evidence="5" id="KW-1185">Reference proteome</keyword>
<feature type="domain" description="HTH tetR-type" evidence="3">
    <location>
        <begin position="3"/>
        <end position="63"/>
    </location>
</feature>
<dbReference type="PANTHER" id="PTHR43479">
    <property type="entry name" value="ACREF/ENVCD OPERON REPRESSOR-RELATED"/>
    <property type="match status" value="1"/>
</dbReference>
<organism evidence="4 5">
    <name type="scientific">Clostridium tagluense</name>
    <dbReference type="NCBI Taxonomy" id="360422"/>
    <lineage>
        <taxon>Bacteria</taxon>
        <taxon>Bacillati</taxon>
        <taxon>Bacillota</taxon>
        <taxon>Clostridia</taxon>
        <taxon>Eubacteriales</taxon>
        <taxon>Clostridiaceae</taxon>
        <taxon>Clostridium</taxon>
    </lineage>
</organism>
<sequence length="198" mass="22465">MSIDGKSRIIQAAKCVISRSGIAGATMRGIAEEAGLSTGAIYHYYRSKEDILYEVMDESLSETLRIAEKSKGVKRSSEELIEEIFENIVKRFEKTDENRIQLYLAQEAIQGNSELKEKFKDKYQEWVSRTEELMQHMYGKVPTKYNKALSSLLIGAIDGIVMQFLLGANPAELDDILKVYHHILKDGIPNFLDQLAEI</sequence>
<reference evidence="4 5" key="1">
    <citation type="submission" date="2018-11" db="EMBL/GenBank/DDBJ databases">
        <title>Genome sequencing and assembly of Clostridium tagluense strain A121.</title>
        <authorList>
            <person name="Murakami T."/>
            <person name="Segawa T."/>
            <person name="Shcherbakova V.A."/>
            <person name="Mori H."/>
            <person name="Yoshimura Y."/>
        </authorList>
    </citation>
    <scope>NUCLEOTIDE SEQUENCE [LARGE SCALE GENOMIC DNA]</scope>
    <source>
        <strain evidence="4 5">A121</strain>
    </source>
</reference>
<comment type="caution">
    <text evidence="4">The sequence shown here is derived from an EMBL/GenBank/DDBJ whole genome shotgun (WGS) entry which is preliminary data.</text>
</comment>
<gene>
    <name evidence="4" type="ORF">Ctaglu_30400</name>
</gene>
<dbReference type="SUPFAM" id="SSF48498">
    <property type="entry name" value="Tetracyclin repressor-like, C-terminal domain"/>
    <property type="match status" value="1"/>
</dbReference>
<dbReference type="PANTHER" id="PTHR43479:SF11">
    <property type="entry name" value="ACREF_ENVCD OPERON REPRESSOR-RELATED"/>
    <property type="match status" value="1"/>
</dbReference>
<accession>A0A401UPH2</accession>
<dbReference type="InterPro" id="IPR036271">
    <property type="entry name" value="Tet_transcr_reg_TetR-rel_C_sf"/>
</dbReference>
<name>A0A401UPH2_9CLOT</name>
<evidence type="ECO:0000256" key="2">
    <source>
        <dbReference type="PROSITE-ProRule" id="PRU00335"/>
    </source>
</evidence>
<evidence type="ECO:0000256" key="1">
    <source>
        <dbReference type="ARBA" id="ARBA00023125"/>
    </source>
</evidence>
<dbReference type="InterPro" id="IPR009057">
    <property type="entry name" value="Homeodomain-like_sf"/>
</dbReference>
<feature type="DNA-binding region" description="H-T-H motif" evidence="2">
    <location>
        <begin position="26"/>
        <end position="45"/>
    </location>
</feature>
<dbReference type="Gene3D" id="1.10.357.10">
    <property type="entry name" value="Tetracycline Repressor, domain 2"/>
    <property type="match status" value="1"/>
</dbReference>
<dbReference type="EMBL" id="BHYK01000018">
    <property type="protein sequence ID" value="GCD11417.1"/>
    <property type="molecule type" value="Genomic_DNA"/>
</dbReference>
<evidence type="ECO:0000259" key="3">
    <source>
        <dbReference type="PROSITE" id="PS50977"/>
    </source>
</evidence>
<dbReference type="InterPro" id="IPR050624">
    <property type="entry name" value="HTH-type_Tx_Regulator"/>
</dbReference>
<protein>
    <submittedName>
        <fullName evidence="4">TetR family transcriptional regulator</fullName>
    </submittedName>
</protein>
<dbReference type="Proteomes" id="UP000287872">
    <property type="component" value="Unassembled WGS sequence"/>
</dbReference>
<dbReference type="GO" id="GO:0003677">
    <property type="term" value="F:DNA binding"/>
    <property type="evidence" value="ECO:0007669"/>
    <property type="project" value="UniProtKB-UniRule"/>
</dbReference>
<dbReference type="SUPFAM" id="SSF46689">
    <property type="entry name" value="Homeodomain-like"/>
    <property type="match status" value="1"/>
</dbReference>
<keyword evidence="1 2" id="KW-0238">DNA-binding</keyword>
<dbReference type="PROSITE" id="PS50977">
    <property type="entry name" value="HTH_TETR_2"/>
    <property type="match status" value="1"/>
</dbReference>
<dbReference type="InterPro" id="IPR001647">
    <property type="entry name" value="HTH_TetR"/>
</dbReference>
<dbReference type="Pfam" id="PF00440">
    <property type="entry name" value="TetR_N"/>
    <property type="match status" value="1"/>
</dbReference>
<evidence type="ECO:0000313" key="4">
    <source>
        <dbReference type="EMBL" id="GCD11417.1"/>
    </source>
</evidence>
<dbReference type="RefSeq" id="WP_185732730.1">
    <property type="nucleotide sequence ID" value="NZ_BHYK01000018.1"/>
</dbReference>
<proteinExistence type="predicted"/>
<evidence type="ECO:0000313" key="5">
    <source>
        <dbReference type="Proteomes" id="UP000287872"/>
    </source>
</evidence>